<keyword evidence="5" id="KW-1185">Reference proteome</keyword>
<proteinExistence type="inferred from homology"/>
<dbReference type="InterPro" id="IPR036291">
    <property type="entry name" value="NAD(P)-bd_dom_sf"/>
</dbReference>
<dbReference type="SUPFAM" id="SSF51735">
    <property type="entry name" value="NAD(P)-binding Rossmann-fold domains"/>
    <property type="match status" value="1"/>
</dbReference>
<evidence type="ECO:0000256" key="1">
    <source>
        <dbReference type="ARBA" id="ARBA00005125"/>
    </source>
</evidence>
<dbReference type="Gene3D" id="3.40.50.720">
    <property type="entry name" value="NAD(P)-binding Rossmann-like Domain"/>
    <property type="match status" value="1"/>
</dbReference>
<evidence type="ECO:0000256" key="2">
    <source>
        <dbReference type="ARBA" id="ARBA00007637"/>
    </source>
</evidence>
<sequence>MKKKPQTSRNNSTQVWFGGFFNPSRELSVNKRVLVTGGCGFIGRYVTSELLENGYQVRVLDSFVEQVHGQGDASIDPRIELLRGDVRDAMAMRQALDGIDMVVHLAAEVGVGQSMYEIARYVGANDLGTAVLLEEIARTQIQRIVVASSMSVYGEGLYEDQGGRLHNNVRRNLSRLGPSAWEPLDSQGHPLSPIATDEEKPVDLASIYALTKYAQERSVLIFAEAYRREAVALRLFNVFGPGQALSNPYTGVLANFASRLAAGQAPMIFEDGRQRRDFVHVRDVARAFRQALEKPQASGHVINIGSGVSWSVEEVARLLAEAMGVSEIAPEILQKARAGDIRNCFADISKARELLGYQPQFPLDQSLGELAAWVREAGSVDRGPEMRRQLEERGLVS</sequence>
<name>A0ABS0SD98_9HYPH</name>
<organism evidence="4 5">
    <name type="scientific">Aquamicrobium zhengzhouense</name>
    <dbReference type="NCBI Taxonomy" id="2781738"/>
    <lineage>
        <taxon>Bacteria</taxon>
        <taxon>Pseudomonadati</taxon>
        <taxon>Pseudomonadota</taxon>
        <taxon>Alphaproteobacteria</taxon>
        <taxon>Hyphomicrobiales</taxon>
        <taxon>Phyllobacteriaceae</taxon>
        <taxon>Aquamicrobium</taxon>
    </lineage>
</organism>
<dbReference type="InterPro" id="IPR001509">
    <property type="entry name" value="Epimerase_deHydtase"/>
</dbReference>
<evidence type="ECO:0000313" key="4">
    <source>
        <dbReference type="EMBL" id="MBI1621274.1"/>
    </source>
</evidence>
<dbReference type="EMBL" id="JADGMQ010000007">
    <property type="protein sequence ID" value="MBI1621274.1"/>
    <property type="molecule type" value="Genomic_DNA"/>
</dbReference>
<comment type="caution">
    <text evidence="4">The sequence shown here is derived from an EMBL/GenBank/DDBJ whole genome shotgun (WGS) entry which is preliminary data.</text>
</comment>
<protein>
    <submittedName>
        <fullName evidence="4">NAD-dependent epimerase/dehydratase family protein</fullName>
    </submittedName>
</protein>
<comment type="pathway">
    <text evidence="1">Bacterial outer membrane biogenesis; LPS O-antigen biosynthesis.</text>
</comment>
<feature type="domain" description="NAD-dependent epimerase/dehydratase" evidence="3">
    <location>
        <begin position="33"/>
        <end position="305"/>
    </location>
</feature>
<reference evidence="4 5" key="1">
    <citation type="submission" date="2020-10" db="EMBL/GenBank/DDBJ databases">
        <title>Aquamicrobium zhengzhouensis sp. nov., a exopolysaccharide producing bacterium isolated from farmland soil.</title>
        <authorList>
            <person name="Wang X."/>
        </authorList>
    </citation>
    <scope>NUCLEOTIDE SEQUENCE [LARGE SCALE GENOMIC DNA]</scope>
    <source>
        <strain evidence="5">cd-1</strain>
    </source>
</reference>
<gene>
    <name evidence="4" type="ORF">IOD40_11430</name>
</gene>
<dbReference type="Pfam" id="PF01370">
    <property type="entry name" value="Epimerase"/>
    <property type="match status" value="1"/>
</dbReference>
<dbReference type="Proteomes" id="UP000601789">
    <property type="component" value="Unassembled WGS sequence"/>
</dbReference>
<dbReference type="PANTHER" id="PTHR43000">
    <property type="entry name" value="DTDP-D-GLUCOSE 4,6-DEHYDRATASE-RELATED"/>
    <property type="match status" value="1"/>
</dbReference>
<dbReference type="RefSeq" id="WP_198476668.1">
    <property type="nucleotide sequence ID" value="NZ_JADGMQ010000007.1"/>
</dbReference>
<evidence type="ECO:0000259" key="3">
    <source>
        <dbReference type="Pfam" id="PF01370"/>
    </source>
</evidence>
<accession>A0ABS0SD98</accession>
<evidence type="ECO:0000313" key="5">
    <source>
        <dbReference type="Proteomes" id="UP000601789"/>
    </source>
</evidence>
<comment type="similarity">
    <text evidence="2">Belongs to the NAD(P)-dependent epimerase/dehydratase family.</text>
</comment>